<feature type="transmembrane region" description="Helical" evidence="5">
    <location>
        <begin position="54"/>
        <end position="76"/>
    </location>
</feature>
<reference evidence="6" key="1">
    <citation type="submission" date="2023-07" db="EMBL/GenBank/DDBJ databases">
        <authorList>
            <consortium name="CYATHOMIX"/>
        </authorList>
    </citation>
    <scope>NUCLEOTIDE SEQUENCE</scope>
    <source>
        <strain evidence="6">N/A</strain>
    </source>
</reference>
<evidence type="ECO:0000256" key="4">
    <source>
        <dbReference type="ARBA" id="ARBA00023136"/>
    </source>
</evidence>
<feature type="transmembrane region" description="Helical" evidence="5">
    <location>
        <begin position="128"/>
        <end position="148"/>
    </location>
</feature>
<feature type="transmembrane region" description="Helical" evidence="5">
    <location>
        <begin position="88"/>
        <end position="108"/>
    </location>
</feature>
<keyword evidence="4 5" id="KW-0472">Membrane</keyword>
<dbReference type="PANTHER" id="PTHR23360:SF5">
    <property type="entry name" value="G-PROTEIN COUPLED RECEPTORS FAMILY 1 PROFILE DOMAIN-CONTAINING PROTEIN"/>
    <property type="match status" value="1"/>
</dbReference>
<dbReference type="SUPFAM" id="SSF81321">
    <property type="entry name" value="Family A G protein-coupled receptor-like"/>
    <property type="match status" value="1"/>
</dbReference>
<dbReference type="AlphaFoldDB" id="A0AA36DMZ8"/>
<dbReference type="EMBL" id="CATQJL010000001">
    <property type="protein sequence ID" value="CAJ0589423.1"/>
    <property type="molecule type" value="Genomic_DNA"/>
</dbReference>
<evidence type="ECO:0000256" key="2">
    <source>
        <dbReference type="ARBA" id="ARBA00022692"/>
    </source>
</evidence>
<accession>A0AA36DMZ8</accession>
<feature type="transmembrane region" description="Helical" evidence="5">
    <location>
        <begin position="12"/>
        <end position="34"/>
    </location>
</feature>
<organism evidence="6 7">
    <name type="scientific">Cylicocyclus nassatus</name>
    <name type="common">Nematode worm</name>
    <dbReference type="NCBI Taxonomy" id="53992"/>
    <lineage>
        <taxon>Eukaryota</taxon>
        <taxon>Metazoa</taxon>
        <taxon>Ecdysozoa</taxon>
        <taxon>Nematoda</taxon>
        <taxon>Chromadorea</taxon>
        <taxon>Rhabditida</taxon>
        <taxon>Rhabditina</taxon>
        <taxon>Rhabditomorpha</taxon>
        <taxon>Strongyloidea</taxon>
        <taxon>Strongylidae</taxon>
        <taxon>Cylicocyclus</taxon>
    </lineage>
</organism>
<evidence type="ECO:0000256" key="3">
    <source>
        <dbReference type="ARBA" id="ARBA00022989"/>
    </source>
</evidence>
<keyword evidence="3 5" id="KW-1133">Transmembrane helix</keyword>
<evidence type="ECO:0000256" key="1">
    <source>
        <dbReference type="ARBA" id="ARBA00004370"/>
    </source>
</evidence>
<dbReference type="InterPro" id="IPR047130">
    <property type="entry name" value="7TM_GPCR_Srsx_nematod"/>
</dbReference>
<comment type="subcellular location">
    <subcellularLocation>
        <location evidence="1">Membrane</location>
    </subcellularLocation>
</comment>
<gene>
    <name evidence="6" type="ORF">CYNAS_LOCUS1406</name>
</gene>
<dbReference type="GO" id="GO:0004930">
    <property type="term" value="F:G protein-coupled receptor activity"/>
    <property type="evidence" value="ECO:0007669"/>
    <property type="project" value="InterPro"/>
</dbReference>
<comment type="caution">
    <text evidence="6">The sequence shown here is derived from an EMBL/GenBank/DDBJ whole genome shotgun (WGS) entry which is preliminary data.</text>
</comment>
<keyword evidence="7" id="KW-1185">Reference proteome</keyword>
<dbReference type="GO" id="GO:0016020">
    <property type="term" value="C:membrane"/>
    <property type="evidence" value="ECO:0007669"/>
    <property type="project" value="UniProtKB-SubCell"/>
</dbReference>
<dbReference type="Proteomes" id="UP001176961">
    <property type="component" value="Unassembled WGS sequence"/>
</dbReference>
<evidence type="ECO:0000313" key="7">
    <source>
        <dbReference type="Proteomes" id="UP001176961"/>
    </source>
</evidence>
<evidence type="ECO:0000256" key="5">
    <source>
        <dbReference type="SAM" id="Phobius"/>
    </source>
</evidence>
<dbReference type="Gene3D" id="1.20.1070.10">
    <property type="entry name" value="Rhodopsin 7-helix transmembrane proteins"/>
    <property type="match status" value="1"/>
</dbReference>
<evidence type="ECO:0008006" key="8">
    <source>
        <dbReference type="Google" id="ProtNLM"/>
    </source>
</evidence>
<dbReference type="PANTHER" id="PTHR23360">
    <property type="entry name" value="G-PROTEIN COUPLED RECEPTORS FAMILY 1 PROFILE DOMAIN-CONTAINING PROTEIN-RELATED"/>
    <property type="match status" value="1"/>
</dbReference>
<sequence>MDGYDPVLLPPPLILGTLSAIGITGNIIMIIATYKAKLVQCSIPQSFGGAFAIFNQSGAGINIAIVTVYVTSFVILKRNNASPKMRIVFKSIFVTVAIVMGGWFATFIVNNLCPYITTDPYWSSVINIYAGVMVNACVAMNVFVYYTINTEYREVIRGMFGVRTSVAKLHEISTMHGSEGKKTIVTTVVL</sequence>
<protein>
    <recommendedName>
        <fullName evidence="8">G-protein coupled receptors family 1 profile domain-containing protein</fullName>
    </recommendedName>
</protein>
<dbReference type="InterPro" id="IPR019424">
    <property type="entry name" value="7TM_GPCR_Srsx"/>
</dbReference>
<evidence type="ECO:0000313" key="6">
    <source>
        <dbReference type="EMBL" id="CAJ0589423.1"/>
    </source>
</evidence>
<keyword evidence="2 5" id="KW-0812">Transmembrane</keyword>
<dbReference type="Pfam" id="PF10320">
    <property type="entry name" value="7TM_GPCR_Srsx"/>
    <property type="match status" value="1"/>
</dbReference>
<proteinExistence type="predicted"/>
<dbReference type="InterPro" id="IPR000276">
    <property type="entry name" value="GPCR_Rhodpsn"/>
</dbReference>
<name>A0AA36DMZ8_CYLNA</name>
<dbReference type="SMART" id="SM01381">
    <property type="entry name" value="7TM_GPCR_Srsx"/>
    <property type="match status" value="1"/>
</dbReference>